<protein>
    <submittedName>
        <fullName evidence="1">Uncharacterized protein</fullName>
    </submittedName>
</protein>
<name>A0A7J0C597_9ACTN</name>
<organism evidence="1 2">
    <name type="scientific">Streptomyces fulvorobeus</name>
    <dbReference type="NCBI Taxonomy" id="284028"/>
    <lineage>
        <taxon>Bacteria</taxon>
        <taxon>Bacillati</taxon>
        <taxon>Actinomycetota</taxon>
        <taxon>Actinomycetes</taxon>
        <taxon>Kitasatosporales</taxon>
        <taxon>Streptomycetaceae</taxon>
        <taxon>Streptomyces</taxon>
    </lineage>
</organism>
<sequence length="95" mass="10805">MFEAVPHACHYVEKFWFGEGRAFGTKRLSRKVVGCVWRPQSLSTRTAVQSGVSHTTFRHLTEVLNLNGTQRGELRQLLISDRPSRHDAPLWSIGT</sequence>
<comment type="caution">
    <text evidence="1">The sequence shown here is derived from an EMBL/GenBank/DDBJ whole genome shotgun (WGS) entry which is preliminary data.</text>
</comment>
<proteinExistence type="predicted"/>
<dbReference type="Proteomes" id="UP000498980">
    <property type="component" value="Unassembled WGS sequence"/>
</dbReference>
<evidence type="ECO:0000313" key="2">
    <source>
        <dbReference type="Proteomes" id="UP000498980"/>
    </source>
</evidence>
<gene>
    <name evidence="1" type="ORF">Sfulv_25260</name>
</gene>
<accession>A0A7J0C597</accession>
<evidence type="ECO:0000313" key="1">
    <source>
        <dbReference type="EMBL" id="GFM97715.1"/>
    </source>
</evidence>
<keyword evidence="2" id="KW-1185">Reference proteome</keyword>
<dbReference type="EMBL" id="BLWC01000001">
    <property type="protein sequence ID" value="GFM97715.1"/>
    <property type="molecule type" value="Genomic_DNA"/>
</dbReference>
<reference evidence="1 2" key="1">
    <citation type="submission" date="2020-05" db="EMBL/GenBank/DDBJ databases">
        <title>Whole genome shotgun sequence of Streptomyces fulvorobeus NBRC 15897.</title>
        <authorList>
            <person name="Komaki H."/>
            <person name="Tamura T."/>
        </authorList>
    </citation>
    <scope>NUCLEOTIDE SEQUENCE [LARGE SCALE GENOMIC DNA]</scope>
    <source>
        <strain evidence="1 2">NBRC 15897</strain>
    </source>
</reference>
<dbReference type="AlphaFoldDB" id="A0A7J0C597"/>